<accession>A0A0C6G206</accession>
<dbReference type="SUPFAM" id="SSF53850">
    <property type="entry name" value="Periplasmic binding protein-like II"/>
    <property type="match status" value="1"/>
</dbReference>
<reference evidence="4" key="2">
    <citation type="submission" date="2015-01" db="EMBL/GenBank/DDBJ databases">
        <title>Complete genome sequence of Methylobacterium aquaticum strain 22A.</title>
        <authorList>
            <person name="Tani A."/>
            <person name="Ogura Y."/>
            <person name="Hayashi T."/>
        </authorList>
    </citation>
    <scope>NUCLEOTIDE SEQUENCE [LARGE SCALE GENOMIC DNA]</scope>
    <source>
        <strain evidence="4">MA-22A</strain>
        <plasmid evidence="4">Plasmid pMaq22A_2p DNA</plasmid>
    </source>
</reference>
<dbReference type="Gene3D" id="3.40.190.10">
    <property type="entry name" value="Periplasmic binding protein-like II"/>
    <property type="match status" value="2"/>
</dbReference>
<dbReference type="PANTHER" id="PTHR30024:SF21">
    <property type="entry name" value="ABC TRANSPORTER SUBSTRATE-BINDING PROTEIN"/>
    <property type="match status" value="1"/>
</dbReference>
<name>A0A0C6G206_9HYPH</name>
<evidence type="ECO:0000313" key="4">
    <source>
        <dbReference type="Proteomes" id="UP000061432"/>
    </source>
</evidence>
<dbReference type="Pfam" id="PF09084">
    <property type="entry name" value="NMT1"/>
    <property type="match status" value="1"/>
</dbReference>
<keyword evidence="3" id="KW-0614">Plasmid</keyword>
<evidence type="ECO:0000256" key="1">
    <source>
        <dbReference type="SAM" id="SignalP"/>
    </source>
</evidence>
<dbReference type="KEGG" id="maqu:Maq22A_2p41460"/>
<dbReference type="AlphaFoldDB" id="A0A0C6G206"/>
<dbReference type="PATRIC" id="fig|270351.10.peg.7208"/>
<feature type="chain" id="PRO_5002189652" evidence="1">
    <location>
        <begin position="22"/>
        <end position="327"/>
    </location>
</feature>
<keyword evidence="1" id="KW-0732">Signal</keyword>
<dbReference type="InterPro" id="IPR015168">
    <property type="entry name" value="SsuA/THI5"/>
</dbReference>
<proteinExistence type="predicted"/>
<dbReference type="Proteomes" id="UP000061432">
    <property type="component" value="Plasmid pMaq22A_2p"/>
</dbReference>
<dbReference type="EMBL" id="AP014706">
    <property type="protein sequence ID" value="BAQ50060.1"/>
    <property type="molecule type" value="Genomic_DNA"/>
</dbReference>
<protein>
    <submittedName>
        <fullName evidence="3">ABC-type nitrate/sulfonate/bicarbonate transport systems, periplasmic components</fullName>
    </submittedName>
</protein>
<gene>
    <name evidence="3" type="primary">tauA</name>
    <name evidence="3" type="ORF">Maq22A_2p41460</name>
</gene>
<reference evidence="3 4" key="1">
    <citation type="journal article" date="2015" name="Genome Announc.">
        <title>Complete Genome Sequence of Methylobacterium aquaticum Strain 22A, Isolated from Racomitrium japonicum Moss.</title>
        <authorList>
            <person name="Tani A."/>
            <person name="Ogura Y."/>
            <person name="Hayashi T."/>
            <person name="Kimbara K."/>
        </authorList>
    </citation>
    <scope>NUCLEOTIDE SEQUENCE [LARGE SCALE GENOMIC DNA]</scope>
    <source>
        <strain evidence="3 4">MA-22A</strain>
        <plasmid evidence="4">Plasmid pMaq22A_2p DNA</plasmid>
    </source>
</reference>
<organism evidence="3 4">
    <name type="scientific">Methylobacterium aquaticum</name>
    <dbReference type="NCBI Taxonomy" id="270351"/>
    <lineage>
        <taxon>Bacteria</taxon>
        <taxon>Pseudomonadati</taxon>
        <taxon>Pseudomonadota</taxon>
        <taxon>Alphaproteobacteria</taxon>
        <taxon>Hyphomicrobiales</taxon>
        <taxon>Methylobacteriaceae</taxon>
        <taxon>Methylobacterium</taxon>
    </lineage>
</organism>
<geneLocation type="plasmid" evidence="4">
    <name>pMaq22A_2p DNA</name>
</geneLocation>
<feature type="domain" description="SsuA/THI5-like" evidence="2">
    <location>
        <begin position="41"/>
        <end position="252"/>
    </location>
</feature>
<evidence type="ECO:0000313" key="3">
    <source>
        <dbReference type="EMBL" id="BAQ50060.1"/>
    </source>
</evidence>
<evidence type="ECO:0000259" key="2">
    <source>
        <dbReference type="Pfam" id="PF09084"/>
    </source>
</evidence>
<feature type="signal peptide" evidence="1">
    <location>
        <begin position="1"/>
        <end position="21"/>
    </location>
</feature>
<dbReference type="RefSeq" id="WP_060851131.1">
    <property type="nucleotide sequence ID" value="NZ_AP014706.1"/>
</dbReference>
<dbReference type="PANTHER" id="PTHR30024">
    <property type="entry name" value="ALIPHATIC SULFONATES-BINDING PROTEIN-RELATED"/>
    <property type="match status" value="1"/>
</dbReference>
<sequence>MFKNVLRAGTLGLFLAGASLAGTAARAETITVTHWGSAFYGAPYAVALEKGFFRKRGLDITGFLTSAGGGTSVRNTLAGEVPFGEVALPAAILAIQSGQPIKIISGGVESVEDILWITQPDGKVGSLADLKGKKIAYTAPGSVTNMIILNCLQKAGLEQKDLQLVAAGDLGANLSAVLNRAVDAAMSGEPLWSANQGKVKAAFWAKDCMNPALTQTVGITTTEFARTGGDKLRALIEARREGVAYIKAHPDESADIVAKAYGGDSKTFREVFKHFIGFAYFGDGRLHYDNMNRMLDGMKLVGRLKGPVDWKQVVDTSFLPKDLQATQ</sequence>